<dbReference type="AlphaFoldDB" id="A0AAU9TH96"/>
<comment type="caution">
    <text evidence="2">The sequence shown here is derived from an EMBL/GenBank/DDBJ whole genome shotgun (WGS) entry which is preliminary data.</text>
</comment>
<sequence length="127" mass="14720">MKRIRCNIFLNCVHYLKERQLQISKKSKEMRPCRRGLVKQIQTALTDNKQAGQEISNLYRAEIGGATRETGKGARRNAEMWQRVRWKWRRAALRRGRPTAPTLPTPRHRAPLSPCRTPAANPHPNTI</sequence>
<organism evidence="2 3">
    <name type="scientific">Euphydryas editha</name>
    <name type="common">Edith's checkerspot</name>
    <dbReference type="NCBI Taxonomy" id="104508"/>
    <lineage>
        <taxon>Eukaryota</taxon>
        <taxon>Metazoa</taxon>
        <taxon>Ecdysozoa</taxon>
        <taxon>Arthropoda</taxon>
        <taxon>Hexapoda</taxon>
        <taxon>Insecta</taxon>
        <taxon>Pterygota</taxon>
        <taxon>Neoptera</taxon>
        <taxon>Endopterygota</taxon>
        <taxon>Lepidoptera</taxon>
        <taxon>Glossata</taxon>
        <taxon>Ditrysia</taxon>
        <taxon>Papilionoidea</taxon>
        <taxon>Nymphalidae</taxon>
        <taxon>Nymphalinae</taxon>
        <taxon>Euphydryas</taxon>
    </lineage>
</organism>
<protein>
    <submittedName>
        <fullName evidence="2">Uncharacterized protein</fullName>
    </submittedName>
</protein>
<proteinExistence type="predicted"/>
<reference evidence="2" key="1">
    <citation type="submission" date="2022-03" db="EMBL/GenBank/DDBJ databases">
        <authorList>
            <person name="Tunstrom K."/>
        </authorList>
    </citation>
    <scope>NUCLEOTIDE SEQUENCE</scope>
</reference>
<evidence type="ECO:0000256" key="1">
    <source>
        <dbReference type="SAM" id="MobiDB-lite"/>
    </source>
</evidence>
<name>A0AAU9TH96_EUPED</name>
<feature type="region of interest" description="Disordered" evidence="1">
    <location>
        <begin position="92"/>
        <end position="127"/>
    </location>
</feature>
<evidence type="ECO:0000313" key="2">
    <source>
        <dbReference type="EMBL" id="CAH2086033.1"/>
    </source>
</evidence>
<gene>
    <name evidence="2" type="ORF">EEDITHA_LOCUS2458</name>
</gene>
<keyword evidence="3" id="KW-1185">Reference proteome</keyword>
<evidence type="ECO:0000313" key="3">
    <source>
        <dbReference type="Proteomes" id="UP001153954"/>
    </source>
</evidence>
<accession>A0AAU9TH96</accession>
<dbReference type="Proteomes" id="UP001153954">
    <property type="component" value="Unassembled WGS sequence"/>
</dbReference>
<dbReference type="EMBL" id="CAKOGL010000005">
    <property type="protein sequence ID" value="CAH2086033.1"/>
    <property type="molecule type" value="Genomic_DNA"/>
</dbReference>